<gene>
    <name evidence="2" type="ORF">AAG747_25635</name>
</gene>
<dbReference type="Gene3D" id="2.20.110.10">
    <property type="entry name" value="Histone H3 K4-specific methyltransferase SET7/9 N-terminal domain"/>
    <property type="match status" value="3"/>
</dbReference>
<dbReference type="PANTHER" id="PTHR23084">
    <property type="entry name" value="PHOSPHATIDYLINOSITOL-4-PHOSPHATE 5-KINASE RELATED"/>
    <property type="match status" value="1"/>
</dbReference>
<evidence type="ECO:0000313" key="2">
    <source>
        <dbReference type="EMBL" id="MEN7551325.1"/>
    </source>
</evidence>
<dbReference type="CDD" id="cd00104">
    <property type="entry name" value="KAZAL_FS"/>
    <property type="match status" value="1"/>
</dbReference>
<dbReference type="Proteomes" id="UP001403385">
    <property type="component" value="Unassembled WGS sequence"/>
</dbReference>
<dbReference type="InterPro" id="IPR008993">
    <property type="entry name" value="TIMP-like_OB-fold"/>
</dbReference>
<dbReference type="PANTHER" id="PTHR23084:SF263">
    <property type="entry name" value="MORN REPEAT-CONTAINING PROTEIN 1"/>
    <property type="match status" value="1"/>
</dbReference>
<reference evidence="2 3" key="1">
    <citation type="submission" date="2024-04" db="EMBL/GenBank/DDBJ databases">
        <title>Novel genus in family Flammeovirgaceae.</title>
        <authorList>
            <person name="Nguyen T.H."/>
            <person name="Vuong T.Q."/>
            <person name="Le H."/>
            <person name="Kim S.-G."/>
        </authorList>
    </citation>
    <scope>NUCLEOTIDE SEQUENCE [LARGE SCALE GENOMIC DNA]</scope>
    <source>
        <strain evidence="2 3">JCM 23209</strain>
    </source>
</reference>
<dbReference type="Pfam" id="PF02493">
    <property type="entry name" value="MORN"/>
    <property type="match status" value="6"/>
</dbReference>
<name>A0AAW9SFH0_9BACT</name>
<dbReference type="Gene3D" id="3.30.60.30">
    <property type="match status" value="1"/>
</dbReference>
<accession>A0AAW9SFH0</accession>
<dbReference type="SMART" id="SM00698">
    <property type="entry name" value="MORN"/>
    <property type="match status" value="6"/>
</dbReference>
<dbReference type="SUPFAM" id="SSF50242">
    <property type="entry name" value="TIMP-like"/>
    <property type="match status" value="1"/>
</dbReference>
<keyword evidence="3" id="KW-1185">Reference proteome</keyword>
<evidence type="ECO:0008006" key="4">
    <source>
        <dbReference type="Google" id="ProtNLM"/>
    </source>
</evidence>
<dbReference type="SUPFAM" id="SSF100895">
    <property type="entry name" value="Kazal-type serine protease inhibitors"/>
    <property type="match status" value="1"/>
</dbReference>
<dbReference type="SUPFAM" id="SSF82185">
    <property type="entry name" value="Histone H3 K4-specific methyltransferase SET7/9 N-terminal domain"/>
    <property type="match status" value="1"/>
</dbReference>
<keyword evidence="1" id="KW-0677">Repeat</keyword>
<comment type="caution">
    <text evidence="2">The sequence shown here is derived from an EMBL/GenBank/DDBJ whole genome shotgun (WGS) entry which is preliminary data.</text>
</comment>
<organism evidence="2 3">
    <name type="scientific">Rapidithrix thailandica</name>
    <dbReference type="NCBI Taxonomy" id="413964"/>
    <lineage>
        <taxon>Bacteria</taxon>
        <taxon>Pseudomonadati</taxon>
        <taxon>Bacteroidota</taxon>
        <taxon>Cytophagia</taxon>
        <taxon>Cytophagales</taxon>
        <taxon>Flammeovirgaceae</taxon>
        <taxon>Rapidithrix</taxon>
    </lineage>
</organism>
<protein>
    <recommendedName>
        <fullName evidence="4">MORN repeat protein</fullName>
    </recommendedName>
</protein>
<evidence type="ECO:0000256" key="1">
    <source>
        <dbReference type="ARBA" id="ARBA00022737"/>
    </source>
</evidence>
<evidence type="ECO:0000313" key="3">
    <source>
        <dbReference type="Proteomes" id="UP001403385"/>
    </source>
</evidence>
<proteinExistence type="predicted"/>
<dbReference type="EMBL" id="JBDKWZ010000021">
    <property type="protein sequence ID" value="MEN7551325.1"/>
    <property type="molecule type" value="Genomic_DNA"/>
</dbReference>
<dbReference type="AlphaFoldDB" id="A0AAW9SFH0"/>
<dbReference type="InterPro" id="IPR036058">
    <property type="entry name" value="Kazal_dom_sf"/>
</dbReference>
<dbReference type="RefSeq" id="WP_346824104.1">
    <property type="nucleotide sequence ID" value="NZ_JBDKWZ010000021.1"/>
</dbReference>
<sequence length="355" mass="40652">MNRFNHRQQMPMITCLLFFLCWGMLLPGYAQKKPASQDKGKYEGETRYGVIKHGQGKYVWPDGSIYVGKWRNDVMHGYGTLEFYDGSSYSGEWHNGFMEGEGTYKWPNGDTYTGGFRNGKKSGYGKLSKVNGEKHEGQWLGDMCNGQGTHTYPNGDRYIGDWKNNMRQGKGIMIYRNGDVEQGSWVKNEHVPCYCSKKVVTVEEAYQSSDAVFVGVVSKVTPMESYDVVEFEVTSYWKGKLFPERRIYLRAGTSSCDHVYFEGESFLVYAKMETESLYYTDKCTRTARLSKVVYDLKTLEEIVPCKSTANDKNLTYYKNSDPVCGCDGKTYENAYHAQKNGIQFWRAGKCNELNE</sequence>
<dbReference type="InterPro" id="IPR003409">
    <property type="entry name" value="MORN"/>
</dbReference>